<dbReference type="Proteomes" id="UP000676194">
    <property type="component" value="Chromosome"/>
</dbReference>
<gene>
    <name evidence="1" type="ORF">KIH39_11140</name>
</gene>
<reference evidence="1" key="1">
    <citation type="submission" date="2021-05" db="EMBL/GenBank/DDBJ databases">
        <title>Complete genome sequence of the cellulolytic planctomycete Telmatocola sphagniphila SP2T and characterization of the first cellulase from planctomycetes.</title>
        <authorList>
            <person name="Rakitin A.L."/>
            <person name="Beletsky A.V."/>
            <person name="Naumoff D.G."/>
            <person name="Kulichevskaya I.S."/>
            <person name="Mardanov A.V."/>
            <person name="Ravin N.V."/>
            <person name="Dedysh S.N."/>
        </authorList>
    </citation>
    <scope>NUCLEOTIDE SEQUENCE</scope>
    <source>
        <strain evidence="1">SP2T</strain>
    </source>
</reference>
<dbReference type="RefSeq" id="WP_213499420.1">
    <property type="nucleotide sequence ID" value="NZ_CP074694.1"/>
</dbReference>
<proteinExistence type="predicted"/>
<dbReference type="KEGG" id="tsph:KIH39_11140"/>
<name>A0A8E6BB09_9BACT</name>
<dbReference type="EMBL" id="CP074694">
    <property type="protein sequence ID" value="QVL34431.1"/>
    <property type="molecule type" value="Genomic_DNA"/>
</dbReference>
<protein>
    <recommendedName>
        <fullName evidence="3">Helicase XPB/Ssl2 N-terminal domain-containing protein</fullName>
    </recommendedName>
</protein>
<evidence type="ECO:0008006" key="3">
    <source>
        <dbReference type="Google" id="ProtNLM"/>
    </source>
</evidence>
<organism evidence="1 2">
    <name type="scientific">Telmatocola sphagniphila</name>
    <dbReference type="NCBI Taxonomy" id="1123043"/>
    <lineage>
        <taxon>Bacteria</taxon>
        <taxon>Pseudomonadati</taxon>
        <taxon>Planctomycetota</taxon>
        <taxon>Planctomycetia</taxon>
        <taxon>Gemmatales</taxon>
        <taxon>Gemmataceae</taxon>
    </lineage>
</organism>
<accession>A0A8E6BB09</accession>
<sequence>MSSETNASDVEAILTRYSESLLRKVADKLLKPRSTWPIEDVRQKCVEGLQNPILIDRRLKDLPEDCRKLLKMVKVSNQSLWRIDHLIQCLASLGHIDGIQPVLNLLESGLIFPDLTLVTNKLKAFEDWLGLSGMLLSIVWVPNSVTERCADFPLGLPNLEGISVGKTPGVVVDGWEWPLRIAAAWQKLDGTTLKVAQSGTYYKRELTKLQTDSVLNSAFAVPLVTIPEPGVLAFSWARLLGMFRTDKTEIISLGFSEIWKQDLGNLLKRCLAEMLRIVDWNPVDGYAPETVEAATPSISLLILLLLAEVKPDRAVSVDELQRFIEEKHPRCQGSTQVHAYIRGLIYGVFVQLRIVELFNRPEADLIRLSDMGRWILLGEKKPDLSPPFTQTLTVQPSGEIILFRQHLQVSLVADLSSFAVWKTIGSACTLEVDPDRLYRGLESGLTFTQIVQTLEKFGMYTLPGTVRDSIGRWANKWERVTVFASATLIEFVKPEDLEDAFRRGLVAQKLTDRIGLSEKAELDYKHFRLLANRDYEMPPQPCVEFDEDGLTFDVISTRADLLLEAELKQLSEALPFNGNFERRRYRFTLERFRKMADAGWNLEILDRWCRERSGQSVSASASLLFAPPLNLSLSAIEKLVIALPSDHIADALMQWPTTHHLIEARLGPRMLSVSAEKIGALKTELQKIGIELKREL</sequence>
<evidence type="ECO:0000313" key="2">
    <source>
        <dbReference type="Proteomes" id="UP000676194"/>
    </source>
</evidence>
<evidence type="ECO:0000313" key="1">
    <source>
        <dbReference type="EMBL" id="QVL34431.1"/>
    </source>
</evidence>
<dbReference type="AlphaFoldDB" id="A0A8E6BB09"/>
<keyword evidence="2" id="KW-1185">Reference proteome</keyword>